<dbReference type="RefSeq" id="WP_378140266.1">
    <property type="nucleotide sequence ID" value="NZ_JBHSMI010000067.1"/>
</dbReference>
<evidence type="ECO:0000259" key="2">
    <source>
        <dbReference type="Pfam" id="PF04862"/>
    </source>
</evidence>
<proteinExistence type="predicted"/>
<evidence type="ECO:0000313" key="3">
    <source>
        <dbReference type="EMBL" id="MFC5407526.1"/>
    </source>
</evidence>
<keyword evidence="1" id="KW-0732">Signal</keyword>
<accession>A0ABW0I1X3</accession>
<dbReference type="SUPFAM" id="SSF49785">
    <property type="entry name" value="Galactose-binding domain-like"/>
    <property type="match status" value="1"/>
</dbReference>
<name>A0ABW0I1X3_9BACL</name>
<sequence>MMTRKVLLSSAFVLFLCLAAASVAYASNYYISSTGCSDSNPGTSSAAPWCSLTKVNGLALSPGDQVLLNRGSAWTGQHMTFTNSGTPASHLSLADYGPSSNPRPRIVGNNSDAERMVAFLNPSYWDVRNLEVSNAGVGIYVLYSTLMHEGLNFNNIYVHDIRGVWAGHTIAYPGPLDDIHPFDPNALRDSVFMSSGILFTAAQVPVTNGGFETPAASTYTSGPFTNGWTFSGNSGVQHNGSVWGAANAPQGVQTLFLQGPGNISQSVNFQTDGYYSIKFQAAKRTTSGGTQSFDVYFDNTAVGSFTPSSGSFSQFMTNGFHATAGNHTIKFAGTTTGDNTDFIDAVQISLAFDDTQYAARNLNFTNIEGAHNVDSISIDPWNGMDSSTPGSNGSSLFQNIVMKNLYLHDDDGHAAAAYQNATMGCSDSLRLSSATNVKVIDSILDNEAACHIYSGTAAVILQRVKDVTFANNIMTNVPNTNSPDSGAIDLEFSTENVAVRNNYIAGNAGPGLEILNIHGGDPDDRSLNTVFSGNLFSQNGKANAYGSVYWLNGGTTPVTPTGTFSNNLYYEPGQPFLTTSGPGNPFIQSNNVRLNQTGYYAANDFSGTQSENQWKYQYKNAGVWTDLTFDANNQWWYQNSAYPWLQRVEKFEMHPGNCSACDVARVWIAPASGTISIRGRVLKWDTGGDGITARINKVSGASTTQLWPASGTYAIGASDQVGVDTDLDNIPVSAGDRIRFEIGSGPNGDESYDETSWVPTVAYRSFTSGSLAYDWGFNADGNAEGWTNGNQISQSVSGGINTLTSSGTDPYIYSDPNLSLNASAYKYVKVRMKNNTGSNEAQVFFITATDTTWTAAKSILKTITANDSDYAEYVFDFSTNSAWTGTIKQLRFDPIASSGTVNVDDIRVSNSAAAAVPLAVSGFELPSTGTYAYGPFTNGWTFDSQSGIQQNGSAWGAPNAPEGVRTAFLQNNGTISQTVNFSSGGSHTISFNAAKRTSTGGTQVFNVLFDNTVIGNFSPSSGSFSLFTTNSFYATAGNHTIKFVGTTSGDNTDFIDDITIN</sequence>
<dbReference type="EMBL" id="JBHSMI010000067">
    <property type="protein sequence ID" value="MFC5407526.1"/>
    <property type="molecule type" value="Genomic_DNA"/>
</dbReference>
<evidence type="ECO:0000256" key="1">
    <source>
        <dbReference type="SAM" id="SignalP"/>
    </source>
</evidence>
<evidence type="ECO:0000313" key="4">
    <source>
        <dbReference type="Proteomes" id="UP001596113"/>
    </source>
</evidence>
<keyword evidence="4" id="KW-1185">Reference proteome</keyword>
<protein>
    <submittedName>
        <fullName evidence="3">DUF642 domain-containing protein</fullName>
    </submittedName>
</protein>
<dbReference type="InterPro" id="IPR008979">
    <property type="entry name" value="Galactose-bd-like_sf"/>
</dbReference>
<feature type="domain" description="DUF642" evidence="2">
    <location>
        <begin position="207"/>
        <end position="340"/>
    </location>
</feature>
<dbReference type="InterPro" id="IPR006946">
    <property type="entry name" value="DGR2-like_dom"/>
</dbReference>
<dbReference type="SMART" id="SM00710">
    <property type="entry name" value="PbH1"/>
    <property type="match status" value="7"/>
</dbReference>
<dbReference type="InterPro" id="IPR006626">
    <property type="entry name" value="PbH1"/>
</dbReference>
<feature type="signal peptide" evidence="1">
    <location>
        <begin position="1"/>
        <end position="26"/>
    </location>
</feature>
<comment type="caution">
    <text evidence="3">The sequence shown here is derived from an EMBL/GenBank/DDBJ whole genome shotgun (WGS) entry which is preliminary data.</text>
</comment>
<dbReference type="InterPro" id="IPR011050">
    <property type="entry name" value="Pectin_lyase_fold/virulence"/>
</dbReference>
<dbReference type="Pfam" id="PF04862">
    <property type="entry name" value="DUF642"/>
    <property type="match status" value="1"/>
</dbReference>
<feature type="chain" id="PRO_5046281043" evidence="1">
    <location>
        <begin position="27"/>
        <end position="1061"/>
    </location>
</feature>
<reference evidence="4" key="1">
    <citation type="journal article" date="2019" name="Int. J. Syst. Evol. Microbiol.">
        <title>The Global Catalogue of Microorganisms (GCM) 10K type strain sequencing project: providing services to taxonomists for standard genome sequencing and annotation.</title>
        <authorList>
            <consortium name="The Broad Institute Genomics Platform"/>
            <consortium name="The Broad Institute Genome Sequencing Center for Infectious Disease"/>
            <person name="Wu L."/>
            <person name="Ma J."/>
        </authorList>
    </citation>
    <scope>NUCLEOTIDE SEQUENCE [LARGE SCALE GENOMIC DNA]</scope>
    <source>
        <strain evidence="4">CGMCC 1.18575</strain>
    </source>
</reference>
<organism evidence="3 4">
    <name type="scientific">Cohnella soli</name>
    <dbReference type="NCBI Taxonomy" id="425005"/>
    <lineage>
        <taxon>Bacteria</taxon>
        <taxon>Bacillati</taxon>
        <taxon>Bacillota</taxon>
        <taxon>Bacilli</taxon>
        <taxon>Bacillales</taxon>
        <taxon>Paenibacillaceae</taxon>
        <taxon>Cohnella</taxon>
    </lineage>
</organism>
<dbReference type="Gene3D" id="2.60.120.260">
    <property type="entry name" value="Galactose-binding domain-like"/>
    <property type="match status" value="2"/>
</dbReference>
<dbReference type="Proteomes" id="UP001596113">
    <property type="component" value="Unassembled WGS sequence"/>
</dbReference>
<gene>
    <name evidence="3" type="ORF">ACFPOF_32750</name>
</gene>
<dbReference type="SUPFAM" id="SSF51126">
    <property type="entry name" value="Pectin lyase-like"/>
    <property type="match status" value="1"/>
</dbReference>